<keyword evidence="2" id="KW-1185">Reference proteome</keyword>
<sequence length="298" mass="32975">MKALRQPVPADFTAAVQHIAQHARDLAMFREMLSPSMFDLSDRNLTRIGRAAQWFGREEADTLAGQGQVTIFRKVPSGRGYEIESGDWVAIDPGYAEGHSPQNQNVDGEVLSMTVPGEHVFMGVDANEWVYINPVDWGDFASLAEVYEHFSQVRAIEDPCIGTWYEAGVVAKGQGREAMHSLGFFRDEAKAKSVAEDHAKASGFVGLIACFENLPLRVVETLPVCAEVSGSLLQSMADQFAEAVRIDSSDGPGLLRTPRFGIEPETVVLYTGRWGRHYSPDHADNRLLRHNRSEELGR</sequence>
<dbReference type="Proteomes" id="UP000184268">
    <property type="component" value="Unassembled WGS sequence"/>
</dbReference>
<evidence type="ECO:0000313" key="1">
    <source>
        <dbReference type="EMBL" id="SHH64189.1"/>
    </source>
</evidence>
<name>A0A1M5UMJ6_9GAMM</name>
<organism evidence="1 2">
    <name type="scientific">Ferrimonas marina</name>
    <dbReference type="NCBI Taxonomy" id="299255"/>
    <lineage>
        <taxon>Bacteria</taxon>
        <taxon>Pseudomonadati</taxon>
        <taxon>Pseudomonadota</taxon>
        <taxon>Gammaproteobacteria</taxon>
        <taxon>Alteromonadales</taxon>
        <taxon>Ferrimonadaceae</taxon>
        <taxon>Ferrimonas</taxon>
    </lineage>
</organism>
<dbReference type="EMBL" id="FQXG01000003">
    <property type="protein sequence ID" value="SHH64189.1"/>
    <property type="molecule type" value="Genomic_DNA"/>
</dbReference>
<gene>
    <name evidence="1" type="ORF">SAMN02745129_2639</name>
</gene>
<evidence type="ECO:0000313" key="2">
    <source>
        <dbReference type="Proteomes" id="UP000184268"/>
    </source>
</evidence>
<proteinExistence type="predicted"/>
<dbReference type="AlphaFoldDB" id="A0A1M5UMJ6"/>
<reference evidence="1 2" key="1">
    <citation type="submission" date="2016-11" db="EMBL/GenBank/DDBJ databases">
        <authorList>
            <person name="Jaros S."/>
            <person name="Januszkiewicz K."/>
            <person name="Wedrychowicz H."/>
        </authorList>
    </citation>
    <scope>NUCLEOTIDE SEQUENCE [LARGE SCALE GENOMIC DNA]</scope>
    <source>
        <strain evidence="1 2">DSM 16917</strain>
    </source>
</reference>
<protein>
    <submittedName>
        <fullName evidence="1">Uncharacterized protein</fullName>
    </submittedName>
</protein>
<accession>A0A1M5UMJ6</accession>